<dbReference type="InterPro" id="IPR053735">
    <property type="entry name" value="Type_III_TA_endoRNase"/>
</dbReference>
<dbReference type="RefSeq" id="WP_090172994.1">
    <property type="nucleotide sequence ID" value="NZ_FMXR01000008.1"/>
</dbReference>
<dbReference type="Gene3D" id="3.10.129.130">
    <property type="match status" value="1"/>
</dbReference>
<evidence type="ECO:0000313" key="1">
    <source>
        <dbReference type="EMBL" id="SDB14629.1"/>
    </source>
</evidence>
<dbReference type="NCBIfam" id="NF047359">
    <property type="entry name" value="CptIN"/>
    <property type="match status" value="1"/>
</dbReference>
<evidence type="ECO:0000313" key="2">
    <source>
        <dbReference type="Proteomes" id="UP000199228"/>
    </source>
</evidence>
<keyword evidence="2" id="KW-1185">Reference proteome</keyword>
<dbReference type="CDD" id="cd17492">
    <property type="entry name" value="toxin_CptN"/>
    <property type="match status" value="1"/>
</dbReference>
<dbReference type="AlphaFoldDB" id="A0A1G6B290"/>
<protein>
    <submittedName>
        <fullName evidence="1">Uncharacterized protein</fullName>
    </submittedName>
</protein>
<dbReference type="OrthoDB" id="1682300at2"/>
<dbReference type="Proteomes" id="UP000199228">
    <property type="component" value="Unassembled WGS sequence"/>
</dbReference>
<gene>
    <name evidence="1" type="ORF">SAMN02910417_01062</name>
</gene>
<dbReference type="EMBL" id="FMXR01000008">
    <property type="protein sequence ID" value="SDB14629.1"/>
    <property type="molecule type" value="Genomic_DNA"/>
</dbReference>
<accession>A0A1G6B290</accession>
<name>A0A1G6B290_EUBOX</name>
<reference evidence="1 2" key="1">
    <citation type="submission" date="2016-10" db="EMBL/GenBank/DDBJ databases">
        <authorList>
            <person name="de Groot N.N."/>
        </authorList>
    </citation>
    <scope>NUCLEOTIDE SEQUENCE [LARGE SCALE GENOMIC DNA]</scope>
    <source>
        <strain evidence="1 2">DSM 3217</strain>
    </source>
</reference>
<dbReference type="InterPro" id="IPR058108">
    <property type="entry name" value="CptIN-like"/>
</dbReference>
<organism evidence="1 2">
    <name type="scientific">Eubacterium oxidoreducens</name>
    <dbReference type="NCBI Taxonomy" id="1732"/>
    <lineage>
        <taxon>Bacteria</taxon>
        <taxon>Bacillati</taxon>
        <taxon>Bacillota</taxon>
        <taxon>Clostridia</taxon>
        <taxon>Eubacteriales</taxon>
        <taxon>Eubacteriaceae</taxon>
        <taxon>Eubacterium</taxon>
    </lineage>
</organism>
<proteinExistence type="predicted"/>
<sequence length="155" mass="18376">MIERHFYFVKNEFYNALPNCYLMANKGGGTEKGGRPCHYCFKYDDLFWMIPISSQVEKYRRIYEDKIEKRGHCDTIRFGYVNGEERAFLIQNCFPITEQYIDTEYTIQNGTVPVTISADFSDKLDKLMRKVIRMYHKGIILPLTKIDEITKFLEP</sequence>